<dbReference type="RefSeq" id="XP_073386573.1">
    <property type="nucleotide sequence ID" value="XM_073530472.1"/>
</dbReference>
<evidence type="ECO:0000313" key="2">
    <source>
        <dbReference type="Proteomes" id="UP000006727"/>
    </source>
</evidence>
<organism evidence="1 2">
    <name type="scientific">Physcomitrium patens</name>
    <name type="common">Spreading-leaved earth moss</name>
    <name type="synonym">Physcomitrella patens</name>
    <dbReference type="NCBI Taxonomy" id="3218"/>
    <lineage>
        <taxon>Eukaryota</taxon>
        <taxon>Viridiplantae</taxon>
        <taxon>Streptophyta</taxon>
        <taxon>Embryophyta</taxon>
        <taxon>Bryophyta</taxon>
        <taxon>Bryophytina</taxon>
        <taxon>Bryopsida</taxon>
        <taxon>Funariidae</taxon>
        <taxon>Funariales</taxon>
        <taxon>Funariaceae</taxon>
        <taxon>Physcomitrium</taxon>
    </lineage>
</organism>
<dbReference type="EMBL" id="ABEU02000023">
    <property type="status" value="NOT_ANNOTATED_CDS"/>
    <property type="molecule type" value="Genomic_DNA"/>
</dbReference>
<dbReference type="GeneID" id="112275721"/>
<keyword evidence="2" id="KW-1185">Reference proteome</keyword>
<sequence>MVCLGGGGASFSLGLALALQADCCYSRTLRCSPVIGVSLFGVLLGCGDLTLISRLRVLPDVYRMASVIFLHEGDPAGLEGERPQQMPRMLASREATIFSNGQDSSPLSKRILTY</sequence>
<reference evidence="1 2" key="1">
    <citation type="journal article" date="2008" name="Science">
        <title>The Physcomitrella genome reveals evolutionary insights into the conquest of land by plants.</title>
        <authorList>
            <person name="Rensing S."/>
            <person name="Lang D."/>
            <person name="Zimmer A."/>
            <person name="Terry A."/>
            <person name="Salamov A."/>
            <person name="Shapiro H."/>
            <person name="Nishiyama T."/>
            <person name="Perroud P.-F."/>
            <person name="Lindquist E."/>
            <person name="Kamisugi Y."/>
            <person name="Tanahashi T."/>
            <person name="Sakakibara K."/>
            <person name="Fujita T."/>
            <person name="Oishi K."/>
            <person name="Shin-I T."/>
            <person name="Kuroki Y."/>
            <person name="Toyoda A."/>
            <person name="Suzuki Y."/>
            <person name="Hashimoto A."/>
            <person name="Yamaguchi K."/>
            <person name="Sugano A."/>
            <person name="Kohara Y."/>
            <person name="Fujiyama A."/>
            <person name="Anterola A."/>
            <person name="Aoki S."/>
            <person name="Ashton N."/>
            <person name="Barbazuk W.B."/>
            <person name="Barker E."/>
            <person name="Bennetzen J."/>
            <person name="Bezanilla M."/>
            <person name="Blankenship R."/>
            <person name="Cho S.H."/>
            <person name="Dutcher S."/>
            <person name="Estelle M."/>
            <person name="Fawcett J.A."/>
            <person name="Gundlach H."/>
            <person name="Hanada K."/>
            <person name="Heyl A."/>
            <person name="Hicks K.A."/>
            <person name="Hugh J."/>
            <person name="Lohr M."/>
            <person name="Mayer K."/>
            <person name="Melkozernov A."/>
            <person name="Murata T."/>
            <person name="Nelson D."/>
            <person name="Pils B."/>
            <person name="Prigge M."/>
            <person name="Reiss B."/>
            <person name="Renner T."/>
            <person name="Rombauts S."/>
            <person name="Rushton P."/>
            <person name="Sanderfoot A."/>
            <person name="Schween G."/>
            <person name="Shiu S.-H."/>
            <person name="Stueber K."/>
            <person name="Theodoulou F.L."/>
            <person name="Tu H."/>
            <person name="Van de Peer Y."/>
            <person name="Verrier P.J."/>
            <person name="Waters E."/>
            <person name="Wood A."/>
            <person name="Yang L."/>
            <person name="Cove D."/>
            <person name="Cuming A."/>
            <person name="Hasebe M."/>
            <person name="Lucas S."/>
            <person name="Mishler D.B."/>
            <person name="Reski R."/>
            <person name="Grigoriev I."/>
            <person name="Quatrano R.S."/>
            <person name="Boore J.L."/>
        </authorList>
    </citation>
    <scope>NUCLEOTIDE SEQUENCE [LARGE SCALE GENOMIC DNA]</scope>
    <source>
        <strain evidence="1 2">cv. Gransden 2004</strain>
    </source>
</reference>
<protein>
    <submittedName>
        <fullName evidence="1">Uncharacterized protein</fullName>
    </submittedName>
</protein>
<reference evidence="1 2" key="2">
    <citation type="journal article" date="2018" name="Plant J.">
        <title>The Physcomitrella patens chromosome-scale assembly reveals moss genome structure and evolution.</title>
        <authorList>
            <person name="Lang D."/>
            <person name="Ullrich K.K."/>
            <person name="Murat F."/>
            <person name="Fuchs J."/>
            <person name="Jenkins J."/>
            <person name="Haas F.B."/>
            <person name="Piednoel M."/>
            <person name="Gundlach H."/>
            <person name="Van Bel M."/>
            <person name="Meyberg R."/>
            <person name="Vives C."/>
            <person name="Morata J."/>
            <person name="Symeonidi A."/>
            <person name="Hiss M."/>
            <person name="Muchero W."/>
            <person name="Kamisugi Y."/>
            <person name="Saleh O."/>
            <person name="Blanc G."/>
            <person name="Decker E.L."/>
            <person name="van Gessel N."/>
            <person name="Grimwood J."/>
            <person name="Hayes R.D."/>
            <person name="Graham S.W."/>
            <person name="Gunter L.E."/>
            <person name="McDaniel S.F."/>
            <person name="Hoernstein S.N.W."/>
            <person name="Larsson A."/>
            <person name="Li F.W."/>
            <person name="Perroud P.F."/>
            <person name="Phillips J."/>
            <person name="Ranjan P."/>
            <person name="Rokshar D.S."/>
            <person name="Rothfels C.J."/>
            <person name="Schneider L."/>
            <person name="Shu S."/>
            <person name="Stevenson D.W."/>
            <person name="Thummler F."/>
            <person name="Tillich M."/>
            <person name="Villarreal Aguilar J.C."/>
            <person name="Widiez T."/>
            <person name="Wong G.K."/>
            <person name="Wymore A."/>
            <person name="Zhang Y."/>
            <person name="Zimmer A.D."/>
            <person name="Quatrano R.S."/>
            <person name="Mayer K.F.X."/>
            <person name="Goodstein D."/>
            <person name="Casacuberta J.M."/>
            <person name="Vandepoele K."/>
            <person name="Reski R."/>
            <person name="Cuming A.C."/>
            <person name="Tuskan G.A."/>
            <person name="Maumus F."/>
            <person name="Salse J."/>
            <person name="Schmutz J."/>
            <person name="Rensing S.A."/>
        </authorList>
    </citation>
    <scope>NUCLEOTIDE SEQUENCE [LARGE SCALE GENOMIC DNA]</scope>
    <source>
        <strain evidence="1 2">cv. Gransden 2004</strain>
    </source>
</reference>
<accession>A0A7I4CGS1</accession>
<reference evidence="1" key="3">
    <citation type="submission" date="2020-12" db="UniProtKB">
        <authorList>
            <consortium name="EnsemblPlants"/>
        </authorList>
    </citation>
    <scope>IDENTIFICATION</scope>
</reference>
<proteinExistence type="predicted"/>
<dbReference type="Gramene" id="Pp3c23_13040V3.2">
    <property type="protein sequence ID" value="Pp3c23_13040V3.2"/>
    <property type="gene ID" value="Pp3c23_13040"/>
</dbReference>
<dbReference type="AlphaFoldDB" id="A0A7I4CGS1"/>
<dbReference type="EnsemblPlants" id="Pp3c23_13040V3.2">
    <property type="protein sequence ID" value="Pp3c23_13040V3.2"/>
    <property type="gene ID" value="Pp3c23_13040"/>
</dbReference>
<gene>
    <name evidence="1" type="primary">LOC112275721</name>
</gene>
<evidence type="ECO:0000313" key="1">
    <source>
        <dbReference type="EnsemblPlants" id="Pp3c23_13040V3.2"/>
    </source>
</evidence>
<name>A0A7I4CGS1_PHYPA</name>
<dbReference type="Proteomes" id="UP000006727">
    <property type="component" value="Chromosome 23"/>
</dbReference>